<dbReference type="AlphaFoldDB" id="A0A1D2AIQ9"/>
<proteinExistence type="predicted"/>
<dbReference type="EMBL" id="GETE01000476">
    <property type="protein sequence ID" value="JAT79086.1"/>
    <property type="molecule type" value="Transcribed_RNA"/>
</dbReference>
<feature type="non-terminal residue" evidence="1">
    <location>
        <position position="1"/>
    </location>
</feature>
<evidence type="ECO:0000313" key="1">
    <source>
        <dbReference type="EMBL" id="JAT79086.1"/>
    </source>
</evidence>
<name>A0A1D2AIQ9_ORNBR</name>
<reference evidence="1" key="1">
    <citation type="submission" date="2016-07" db="EMBL/GenBank/DDBJ databases">
        <title>Salivary Glands transcriptome analysis on engorged females of Ornithodoros brasiliensis (Acari:Argasidae).</title>
        <authorList>
            <person name="Simons S.M."/>
            <person name="Carvalho E."/>
            <person name="Junqueira-de-Azevedo I."/>
            <person name="Ho P.L."/>
            <person name="Giovanni D."/>
            <person name="Mendonca R."/>
            <person name="Onofrio V."/>
            <person name="Landulfo G."/>
            <person name="Ramirez D."/>
            <person name="Barros-Battesti D."/>
        </authorList>
    </citation>
    <scope>NUCLEOTIDE SEQUENCE</scope>
    <source>
        <strain evidence="1">Female</strain>
        <tissue evidence="1">Salivary gland</tissue>
    </source>
</reference>
<protein>
    <submittedName>
        <fullName evidence="1">7db family</fullName>
    </submittedName>
</protein>
<organism evidence="1">
    <name type="scientific">Ornithodoros brasiliensis</name>
    <name type="common">Mouro tick</name>
    <dbReference type="NCBI Taxonomy" id="888526"/>
    <lineage>
        <taxon>Eukaryota</taxon>
        <taxon>Metazoa</taxon>
        <taxon>Ecdysozoa</taxon>
        <taxon>Arthropoda</taxon>
        <taxon>Chelicerata</taxon>
        <taxon>Arachnida</taxon>
        <taxon>Acari</taxon>
        <taxon>Parasitiformes</taxon>
        <taxon>Ixodida</taxon>
        <taxon>Ixodoidea</taxon>
        <taxon>Argasidae</taxon>
        <taxon>Ornithodorinae</taxon>
        <taxon>Ornithodoros</taxon>
    </lineage>
</organism>
<sequence>FVKLYFNTLSSDYYDDMFCFLRKGSSGHGLCPLSCPFVAFVTPTTTASTFHSCTWIQTRILVGPVDGVVRTIPAVVLASICSSAVLHVEESDLCHVALHL</sequence>
<accession>A0A1D2AIQ9</accession>